<evidence type="ECO:0000256" key="1">
    <source>
        <dbReference type="ARBA" id="ARBA00001961"/>
    </source>
</evidence>
<evidence type="ECO:0000259" key="5">
    <source>
        <dbReference type="SMART" id="SM00702"/>
    </source>
</evidence>
<sequence length="481" mass="54406">CCATVLIIRYIMKFLSSPSTSNMLRLDWGAPESIEQSRKMFADHAPFPLFRVDDFIQDPSTLDRIQDELMDEPFYSKSNDLFAFHQSEDLSECSSRNIRDLISNLYSESFRSSLSALCGIDITADIDVTSSLYRVNDHLLSHDDELLGRRIAFTLYLVPETWSSADGGQLDLFSVDECGQPDQVVKSIVPQRNTLILFEVSNKSYHQVAEVLSEDKHRLSVHGWFHGEPVKEAALLTQHGDDNDDAKYAAHIQTVTSDVSSIEALTSDELRYLESWISPSYFKSQVQKQISAQFELESQIDLRSFLLASRWNQVSAALNGIQREDWQFVGPYNKRHFQVLSDPTKSSILSEVRELIQSHAMRKLLMILAGSYYLITESRSLVRCFNPGSYTLSFDDDPDASEPSLDVCLCLTSGEEDAESGSIFYVDEDAEEPMVIISPVANSLAIILRAEKGTMRFIKYVNHQTNSRFDVDMTCSIAEPQ</sequence>
<name>A0A0H5R5P9_9EUKA</name>
<dbReference type="PANTHER" id="PTHR12117">
    <property type="entry name" value="HISTONE ACETYLTRANSFERASE COMPLEX"/>
    <property type="match status" value="1"/>
</dbReference>
<evidence type="ECO:0000256" key="3">
    <source>
        <dbReference type="ARBA" id="ARBA00022964"/>
    </source>
</evidence>
<dbReference type="GO" id="GO:0031418">
    <property type="term" value="F:L-ascorbic acid binding"/>
    <property type="evidence" value="ECO:0007669"/>
    <property type="project" value="UniProtKB-KW"/>
</dbReference>
<dbReference type="GO" id="GO:0005737">
    <property type="term" value="C:cytoplasm"/>
    <property type="evidence" value="ECO:0007669"/>
    <property type="project" value="TreeGrafter"/>
</dbReference>
<evidence type="ECO:0000256" key="2">
    <source>
        <dbReference type="ARBA" id="ARBA00022896"/>
    </source>
</evidence>
<keyword evidence="3" id="KW-0223">Dioxygenase</keyword>
<evidence type="ECO:0000313" key="6">
    <source>
        <dbReference type="EMBL" id="CRZ09181.1"/>
    </source>
</evidence>
<dbReference type="InterPro" id="IPR051842">
    <property type="entry name" value="uS12_prolyl_hydroxylase"/>
</dbReference>
<dbReference type="Pfam" id="PF10637">
    <property type="entry name" value="Ofd1_CTDD"/>
    <property type="match status" value="1"/>
</dbReference>
<feature type="domain" description="Prolyl 4-hydroxylase alpha subunit" evidence="5">
    <location>
        <begin position="47"/>
        <end position="226"/>
    </location>
</feature>
<reference evidence="6" key="1">
    <citation type="submission" date="2015-04" db="EMBL/GenBank/DDBJ databases">
        <title>The genome sequence of the plant pathogenic Rhizarian Plasmodiophora brassicae reveals insights in its biotrophic life cycle and the origin of chitin synthesis.</title>
        <authorList>
            <person name="Schwelm A."/>
            <person name="Fogelqvist J."/>
            <person name="Knaust A."/>
            <person name="Julke S."/>
            <person name="Lilja T."/>
            <person name="Dhandapani V."/>
            <person name="Bonilla-Rosso G."/>
            <person name="Karlsson M."/>
            <person name="Shevchenko A."/>
            <person name="Choi S.R."/>
            <person name="Kim H.G."/>
            <person name="Park J.Y."/>
            <person name="Lim Y.P."/>
            <person name="Ludwig-Muller J."/>
            <person name="Dixelius C."/>
        </authorList>
    </citation>
    <scope>NUCLEOTIDE SEQUENCE</scope>
    <source>
        <tissue evidence="6">Potato root galls</tissue>
    </source>
</reference>
<dbReference type="GO" id="GO:0005506">
    <property type="term" value="F:iron ion binding"/>
    <property type="evidence" value="ECO:0007669"/>
    <property type="project" value="InterPro"/>
</dbReference>
<dbReference type="InterPro" id="IPR039558">
    <property type="entry name" value="TPA1/OFD1_N"/>
</dbReference>
<dbReference type="GO" id="GO:0031543">
    <property type="term" value="F:peptidyl-proline dioxygenase activity"/>
    <property type="evidence" value="ECO:0007669"/>
    <property type="project" value="TreeGrafter"/>
</dbReference>
<keyword evidence="4" id="KW-0560">Oxidoreductase</keyword>
<dbReference type="GO" id="GO:0006449">
    <property type="term" value="P:regulation of translational termination"/>
    <property type="evidence" value="ECO:0007669"/>
    <property type="project" value="TreeGrafter"/>
</dbReference>
<protein>
    <recommendedName>
        <fullName evidence="5">Prolyl 4-hydroxylase alpha subunit domain-containing protein</fullName>
    </recommendedName>
</protein>
<dbReference type="EMBL" id="HACM01008739">
    <property type="protein sequence ID" value="CRZ09181.1"/>
    <property type="molecule type" value="Transcribed_RNA"/>
</dbReference>
<dbReference type="Gene3D" id="2.60.120.620">
    <property type="entry name" value="q2cbj1_9rhob like domain"/>
    <property type="match status" value="2"/>
</dbReference>
<dbReference type="SMART" id="SM00702">
    <property type="entry name" value="P4Hc"/>
    <property type="match status" value="1"/>
</dbReference>
<keyword evidence="2" id="KW-0847">Vitamin C</keyword>
<dbReference type="InterPro" id="IPR006620">
    <property type="entry name" value="Pro_4_hyd_alph"/>
</dbReference>
<feature type="non-terminal residue" evidence="6">
    <location>
        <position position="1"/>
    </location>
</feature>
<dbReference type="InterPro" id="IPR019601">
    <property type="entry name" value="Oxoglutarate/Fe-dep_Oase_C"/>
</dbReference>
<dbReference type="AlphaFoldDB" id="A0A0H5R5P9"/>
<organism evidence="6">
    <name type="scientific">Spongospora subterranea</name>
    <dbReference type="NCBI Taxonomy" id="70186"/>
    <lineage>
        <taxon>Eukaryota</taxon>
        <taxon>Sar</taxon>
        <taxon>Rhizaria</taxon>
        <taxon>Endomyxa</taxon>
        <taxon>Phytomyxea</taxon>
        <taxon>Plasmodiophorida</taxon>
        <taxon>Plasmodiophoridae</taxon>
        <taxon>Spongospora</taxon>
    </lineage>
</organism>
<evidence type="ECO:0000256" key="4">
    <source>
        <dbReference type="ARBA" id="ARBA00023002"/>
    </source>
</evidence>
<comment type="cofactor">
    <cofactor evidence="1">
        <name>L-ascorbate</name>
        <dbReference type="ChEBI" id="CHEBI:38290"/>
    </cofactor>
</comment>
<proteinExistence type="predicted"/>
<accession>A0A0H5R5P9</accession>
<dbReference type="PANTHER" id="PTHR12117:SF0">
    <property type="entry name" value="PROLYL 3-HYDROXYLASE OGFOD1"/>
    <property type="match status" value="1"/>
</dbReference>
<dbReference type="Pfam" id="PF13661">
    <property type="entry name" value="2OG-FeII_Oxy_4"/>
    <property type="match status" value="1"/>
</dbReference>